<name>A0A3F3PII1_9EURO</name>
<organism evidence="2 3">
    <name type="scientific">Aspergillus welwitschiae</name>
    <dbReference type="NCBI Taxonomy" id="1341132"/>
    <lineage>
        <taxon>Eukaryota</taxon>
        <taxon>Fungi</taxon>
        <taxon>Dikarya</taxon>
        <taxon>Ascomycota</taxon>
        <taxon>Pezizomycotina</taxon>
        <taxon>Eurotiomycetes</taxon>
        <taxon>Eurotiomycetidae</taxon>
        <taxon>Eurotiales</taxon>
        <taxon>Aspergillaceae</taxon>
        <taxon>Aspergillus</taxon>
        <taxon>Aspergillus subgen. Circumdati</taxon>
    </lineage>
</organism>
<dbReference type="GeneID" id="38136761"/>
<reference evidence="2 3" key="1">
    <citation type="submission" date="2018-07" db="EMBL/GenBank/DDBJ databases">
        <title>The genomes of Aspergillus section Nigri reveals drivers in fungal speciation.</title>
        <authorList>
            <consortium name="DOE Joint Genome Institute"/>
            <person name="Vesth T.C."/>
            <person name="Nybo J."/>
            <person name="Theobald S."/>
            <person name="Brandl J."/>
            <person name="Frisvad J.C."/>
            <person name="Nielsen K.F."/>
            <person name="Lyhne E.K."/>
            <person name="Kogle M.E."/>
            <person name="Kuo A."/>
            <person name="Riley R."/>
            <person name="Clum A."/>
            <person name="Nolan M."/>
            <person name="Lipzen A."/>
            <person name="Salamov A."/>
            <person name="Henrissat B."/>
            <person name="Wiebenga A."/>
            <person name="De vries R.P."/>
            <person name="Grigoriev I.V."/>
            <person name="Mortensen U.H."/>
            <person name="Andersen M.R."/>
            <person name="Baker S.E."/>
        </authorList>
    </citation>
    <scope>NUCLEOTIDE SEQUENCE [LARGE SCALE GENOMIC DNA]</scope>
    <source>
        <strain evidence="2 3">CBS 139.54b</strain>
    </source>
</reference>
<evidence type="ECO:0000256" key="1">
    <source>
        <dbReference type="SAM" id="MobiDB-lite"/>
    </source>
</evidence>
<feature type="compositionally biased region" description="Basic residues" evidence="1">
    <location>
        <begin position="235"/>
        <end position="244"/>
    </location>
</feature>
<feature type="compositionally biased region" description="Polar residues" evidence="1">
    <location>
        <begin position="299"/>
        <end position="310"/>
    </location>
</feature>
<gene>
    <name evidence="2" type="ORF">BDQ94DRAFT_155045</name>
</gene>
<protein>
    <submittedName>
        <fullName evidence="2">Uncharacterized protein</fullName>
    </submittedName>
</protein>
<keyword evidence="3" id="KW-1185">Reference proteome</keyword>
<feature type="region of interest" description="Disordered" evidence="1">
    <location>
        <begin position="224"/>
        <end position="268"/>
    </location>
</feature>
<dbReference type="AlphaFoldDB" id="A0A3F3PII1"/>
<dbReference type="RefSeq" id="XP_026619761.1">
    <property type="nucleotide sequence ID" value="XM_026768405.1"/>
</dbReference>
<proteinExistence type="predicted"/>
<sequence>MDADIWFREWTSKSGQKLSKMQITRLVALTRQWRSNITSDTLGIWTSNPSAEFWGFEPFQTESAWVRECLETKVPAFEDCEGNTEDCEKVSARRRVLLIILHDIIQREILRLRASPQAQSVKFLTAAVRNIVGQAYPGKDNKKLCDKCTHLQRYGQRYSSLTRKELVLTPLQATSSNFERAKIENIETEALVAFGEATYDEKHQNDLQKAFECILNTCPFKRPENSKLRLPSNSTRRRLRKMAARTKDTQKPSAPPTTSHRNKTPVIRNSIQQDLILNSYYPRPRPDTFSSPEKPPESGETSSHVPDGTLTGQVSEEVLNPSAEAWNAAPMQTEEHLFDLYFNPSNSLENLPEMPQHVDQLFYGTWSANADLYFNPSASLESLPRTFQQSDVRNIQLDETGPSNCLSPGFIPSGYLGNLSQVPQNSIALNSTEPATTEIPCLDPSASVEWLPGTFQQNGIHDMRPEETQPFEISPPRFNPSGYFENLPRDSIAFDNTKQTAIDLPCSKIPVSLESLQSTYRNSIVPLLNNTHHMTIRRLISIRPAL</sequence>
<evidence type="ECO:0000313" key="2">
    <source>
        <dbReference type="EMBL" id="RDH26739.1"/>
    </source>
</evidence>
<feature type="region of interest" description="Disordered" evidence="1">
    <location>
        <begin position="281"/>
        <end position="310"/>
    </location>
</feature>
<dbReference type="EMBL" id="KZ852121">
    <property type="protein sequence ID" value="RDH26739.1"/>
    <property type="molecule type" value="Genomic_DNA"/>
</dbReference>
<evidence type="ECO:0000313" key="3">
    <source>
        <dbReference type="Proteomes" id="UP000253729"/>
    </source>
</evidence>
<accession>A0A3F3PII1</accession>
<dbReference type="Proteomes" id="UP000253729">
    <property type="component" value="Unassembled WGS sequence"/>
</dbReference>